<name>Q877M9_XYLFT</name>
<keyword evidence="4" id="KW-1185">Reference proteome</keyword>
<dbReference type="EMBL" id="AE009442">
    <property type="protein sequence ID" value="AAO28806.1"/>
    <property type="molecule type" value="Genomic_DNA"/>
</dbReference>
<gene>
    <name evidence="2" type="ordered locus">PD_0908</name>
    <name evidence="3" type="ordered locus">PD_0941</name>
</gene>
<keyword evidence="1" id="KW-0472">Membrane</keyword>
<evidence type="ECO:0000313" key="3">
    <source>
        <dbReference type="EMBL" id="AAO28806.1"/>
    </source>
</evidence>
<dbReference type="KEGG" id="xft:PD_0941"/>
<feature type="transmembrane region" description="Helical" evidence="1">
    <location>
        <begin position="41"/>
        <end position="67"/>
    </location>
</feature>
<keyword evidence="1" id="KW-1133">Transmembrane helix</keyword>
<evidence type="ECO:0000256" key="1">
    <source>
        <dbReference type="SAM" id="Phobius"/>
    </source>
</evidence>
<evidence type="ECO:0000313" key="2">
    <source>
        <dbReference type="EMBL" id="AAO28773.1"/>
    </source>
</evidence>
<dbReference type="HOGENOM" id="CLU_2756966_0_0_6"/>
<dbReference type="KEGG" id="xft:PD_0908"/>
<dbReference type="EMBL" id="AE009442">
    <property type="protein sequence ID" value="AAO28773.1"/>
    <property type="molecule type" value="Genomic_DNA"/>
</dbReference>
<keyword evidence="1" id="KW-0812">Transmembrane</keyword>
<evidence type="ECO:0000313" key="4">
    <source>
        <dbReference type="Proteomes" id="UP000002516"/>
    </source>
</evidence>
<organism evidence="2 4">
    <name type="scientific">Xylella fastidiosa (strain Temecula1 / ATCC 700964)</name>
    <dbReference type="NCBI Taxonomy" id="183190"/>
    <lineage>
        <taxon>Bacteria</taxon>
        <taxon>Pseudomonadati</taxon>
        <taxon>Pseudomonadota</taxon>
        <taxon>Gammaproteobacteria</taxon>
        <taxon>Lysobacterales</taxon>
        <taxon>Lysobacteraceae</taxon>
        <taxon>Xylella</taxon>
    </lineage>
</organism>
<dbReference type="Proteomes" id="UP000002516">
    <property type="component" value="Chromosome"/>
</dbReference>
<reference evidence="2 4" key="1">
    <citation type="journal article" date="2003" name="J. Bacteriol.">
        <title>Comparative analyses of the complete genome sequences of Pierce's disease and citrus variegated chlorosis strains of Xylella fastidiosa.</title>
        <authorList>
            <person name="Van Sluys M.A."/>
            <person name="de Oliveira M.C."/>
            <person name="Monteiro-Vitorello C.B."/>
            <person name="Miyaki C.Y."/>
            <person name="Furlan L.R."/>
            <person name="Camargo L.E."/>
            <person name="da Silva A.C."/>
            <person name="Moon D.H."/>
            <person name="Takita M.A."/>
            <person name="Lemos E.G."/>
            <person name="Machado M.A."/>
            <person name="Ferro M.I."/>
            <person name="da Silva F.R."/>
            <person name="Goldman M.H."/>
            <person name="Goldman G.H."/>
            <person name="Lemos M.V."/>
            <person name="El-Dorry H."/>
            <person name="Tsai S.M."/>
            <person name="Carrer H."/>
            <person name="Carraro D.M."/>
            <person name="de Oliveira R.C."/>
            <person name="Nunes L.R."/>
            <person name="Siqueira W.J."/>
            <person name="Coutinho L.L."/>
            <person name="Kimura E.T."/>
            <person name="Ferro E.S."/>
            <person name="Harakava R."/>
            <person name="Kuramae E.E."/>
            <person name="Marino C.L."/>
            <person name="Giglioti E."/>
            <person name="Abreu I.L."/>
            <person name="Alves L.M."/>
            <person name="do Amaral A.M."/>
            <person name="Baia G.S."/>
            <person name="Blanco S.R."/>
            <person name="Brito M.S."/>
            <person name="Cannavan F.S."/>
            <person name="Celestino A.V."/>
            <person name="da Cunha A.F."/>
            <person name="Fenille R.C."/>
            <person name="Ferro J.A."/>
            <person name="Formighieri E.F."/>
            <person name="Kishi L.T."/>
            <person name="Leoni S.G."/>
            <person name="Oliveira A.R."/>
            <person name="Rosa V.E.Jr."/>
            <person name="Sassaki F.T."/>
            <person name="Sena J.A."/>
            <person name="de Souza A.A."/>
            <person name="Truffi D."/>
            <person name="Tsukumo F."/>
            <person name="Yanai G.M."/>
            <person name="Zaros L.G."/>
            <person name="Civerolo E.L."/>
            <person name="Simpson A.J."/>
            <person name="Almeida N.F.Jr."/>
            <person name="Setubal J.C."/>
            <person name="Kitajima J.P."/>
        </authorList>
    </citation>
    <scope>NUCLEOTIDE SEQUENCE [LARGE SCALE GENOMIC DNA]</scope>
    <source>
        <strain evidence="2">Temecula1</strain>
        <strain evidence="4">Temecula1 / ATCC 700964</strain>
    </source>
</reference>
<proteinExistence type="predicted"/>
<protein>
    <submittedName>
        <fullName evidence="2">Uncharacterized protein</fullName>
    </submittedName>
</protein>
<sequence>MLLIKAIISMINVFILFLVVISGILNLCAARFLTRERQVHVFVFISSFYSLIVAAVILCFEIFKILWFHQ</sequence>
<feature type="transmembrane region" description="Helical" evidence="1">
    <location>
        <begin position="6"/>
        <end position="29"/>
    </location>
</feature>
<accession>Q877M9</accession>
<dbReference type="AlphaFoldDB" id="Q877M9"/>